<name>A0A5K3FXS1_MESCO</name>
<proteinExistence type="predicted"/>
<evidence type="ECO:0000313" key="1">
    <source>
        <dbReference type="WBParaSite" id="MCU_012727-RA"/>
    </source>
</evidence>
<sequence length="75" mass="8559">GAPSLTWAFRATWVPYRTFRQAQFLWTLETPLKYVSGTNGARRCSVLSLRLVLMMRLNPIRLLVADLMSLSCIVT</sequence>
<dbReference type="AlphaFoldDB" id="A0A5K3FXS1"/>
<reference evidence="1" key="1">
    <citation type="submission" date="2019-11" db="UniProtKB">
        <authorList>
            <consortium name="WormBaseParasite"/>
        </authorList>
    </citation>
    <scope>IDENTIFICATION</scope>
</reference>
<accession>A0A5K3FXS1</accession>
<organism evidence="1">
    <name type="scientific">Mesocestoides corti</name>
    <name type="common">Flatworm</name>
    <dbReference type="NCBI Taxonomy" id="53468"/>
    <lineage>
        <taxon>Eukaryota</taxon>
        <taxon>Metazoa</taxon>
        <taxon>Spiralia</taxon>
        <taxon>Lophotrochozoa</taxon>
        <taxon>Platyhelminthes</taxon>
        <taxon>Cestoda</taxon>
        <taxon>Eucestoda</taxon>
        <taxon>Cyclophyllidea</taxon>
        <taxon>Mesocestoididae</taxon>
        <taxon>Mesocestoides</taxon>
    </lineage>
</organism>
<protein>
    <submittedName>
        <fullName evidence="1">Neur_chan_LBD domain-containing protein</fullName>
    </submittedName>
</protein>
<dbReference type="WBParaSite" id="MCU_012727-RA">
    <property type="protein sequence ID" value="MCU_012727-RA"/>
    <property type="gene ID" value="MCU_012727"/>
</dbReference>